<organism evidence="12 13">
    <name type="scientific">Limulus polyphemus</name>
    <name type="common">Atlantic horseshoe crab</name>
    <dbReference type="NCBI Taxonomy" id="6850"/>
    <lineage>
        <taxon>Eukaryota</taxon>
        <taxon>Metazoa</taxon>
        <taxon>Ecdysozoa</taxon>
        <taxon>Arthropoda</taxon>
        <taxon>Chelicerata</taxon>
        <taxon>Merostomata</taxon>
        <taxon>Xiphosura</taxon>
        <taxon>Limulidae</taxon>
        <taxon>Limulus</taxon>
    </lineage>
</organism>
<evidence type="ECO:0000259" key="11">
    <source>
        <dbReference type="PROSITE" id="PS50268"/>
    </source>
</evidence>
<dbReference type="SUPFAM" id="SSF49313">
    <property type="entry name" value="Cadherin-like"/>
    <property type="match status" value="1"/>
</dbReference>
<dbReference type="InterPro" id="IPR008266">
    <property type="entry name" value="Tyr_kinase_AS"/>
</dbReference>
<name>A0ABM1T9S3_LIMPO</name>
<evidence type="ECO:0000256" key="6">
    <source>
        <dbReference type="PROSITE-ProRule" id="PRU00043"/>
    </source>
</evidence>
<dbReference type="Pfam" id="PF07714">
    <property type="entry name" value="PK_Tyr_Ser-Thr"/>
    <property type="match status" value="1"/>
</dbReference>
<dbReference type="Proteomes" id="UP000694941">
    <property type="component" value="Unplaced"/>
</dbReference>
<dbReference type="InterPro" id="IPR055162">
    <property type="entry name" value="RET_CRD"/>
</dbReference>
<keyword evidence="9" id="KW-1133">Transmembrane helix</keyword>
<keyword evidence="7" id="KW-0547">Nucleotide-binding</keyword>
<feature type="transmembrane region" description="Helical" evidence="9">
    <location>
        <begin position="646"/>
        <end position="666"/>
    </location>
</feature>
<comment type="catalytic activity">
    <reaction evidence="5">
        <text>L-tyrosyl-[protein] + ATP = O-phospho-L-tyrosyl-[protein] + ADP + H(+)</text>
        <dbReference type="Rhea" id="RHEA:10596"/>
        <dbReference type="Rhea" id="RHEA-COMP:10136"/>
        <dbReference type="Rhea" id="RHEA-COMP:20101"/>
        <dbReference type="ChEBI" id="CHEBI:15378"/>
        <dbReference type="ChEBI" id="CHEBI:30616"/>
        <dbReference type="ChEBI" id="CHEBI:46858"/>
        <dbReference type="ChEBI" id="CHEBI:61978"/>
        <dbReference type="ChEBI" id="CHEBI:456216"/>
        <dbReference type="EC" id="2.7.10.1"/>
    </reaction>
</comment>
<dbReference type="PRINTS" id="PR00109">
    <property type="entry name" value="TYRKINASE"/>
</dbReference>
<proteinExistence type="predicted"/>
<dbReference type="InterPro" id="IPR050122">
    <property type="entry name" value="RTK"/>
</dbReference>
<feature type="domain" description="Protein kinase" evidence="10">
    <location>
        <begin position="734"/>
        <end position="1028"/>
    </location>
</feature>
<dbReference type="Gene3D" id="1.10.510.10">
    <property type="entry name" value="Transferase(Phosphotransferase) domain 1"/>
    <property type="match status" value="1"/>
</dbReference>
<gene>
    <name evidence="13" type="primary">LOC106468581</name>
</gene>
<evidence type="ECO:0000256" key="9">
    <source>
        <dbReference type="SAM" id="Phobius"/>
    </source>
</evidence>
<evidence type="ECO:0000313" key="13">
    <source>
        <dbReference type="RefSeq" id="XP_022252629.1"/>
    </source>
</evidence>
<evidence type="ECO:0000256" key="8">
    <source>
        <dbReference type="SAM" id="MobiDB-lite"/>
    </source>
</evidence>
<dbReference type="PROSITE" id="PS00109">
    <property type="entry name" value="PROTEIN_KINASE_TYR"/>
    <property type="match status" value="1"/>
</dbReference>
<evidence type="ECO:0000256" key="1">
    <source>
        <dbReference type="ARBA" id="ARBA00004167"/>
    </source>
</evidence>
<dbReference type="InterPro" id="IPR002126">
    <property type="entry name" value="Cadherin-like_dom"/>
</dbReference>
<keyword evidence="12" id="KW-1185">Reference proteome</keyword>
<dbReference type="PROSITE" id="PS00107">
    <property type="entry name" value="PROTEIN_KINASE_ATP"/>
    <property type="match status" value="1"/>
</dbReference>
<evidence type="ECO:0000256" key="3">
    <source>
        <dbReference type="ARBA" id="ARBA00022837"/>
    </source>
</evidence>
<dbReference type="RefSeq" id="XP_022252629.1">
    <property type="nucleotide sequence ID" value="XM_022396921.1"/>
</dbReference>
<dbReference type="PROSITE" id="PS00232">
    <property type="entry name" value="CADHERIN_1"/>
    <property type="match status" value="1"/>
</dbReference>
<feature type="domain" description="Cadherin" evidence="11">
    <location>
        <begin position="185"/>
        <end position="255"/>
    </location>
</feature>
<protein>
    <submittedName>
        <fullName evidence="13">Proto-oncogene tyrosine-protein kinase receptor Ret-like</fullName>
    </submittedName>
</protein>
<dbReference type="PROSITE" id="PS50268">
    <property type="entry name" value="CADHERIN_2"/>
    <property type="match status" value="1"/>
</dbReference>
<dbReference type="SUPFAM" id="SSF56112">
    <property type="entry name" value="Protein kinase-like (PK-like)"/>
    <property type="match status" value="1"/>
</dbReference>
<dbReference type="Gene3D" id="2.60.40.60">
    <property type="entry name" value="Cadherins"/>
    <property type="match status" value="2"/>
</dbReference>
<dbReference type="InterPro" id="IPR017441">
    <property type="entry name" value="Protein_kinase_ATP_BS"/>
</dbReference>
<keyword evidence="4 9" id="KW-0472">Membrane</keyword>
<reference evidence="13" key="1">
    <citation type="submission" date="2025-08" db="UniProtKB">
        <authorList>
            <consortium name="RefSeq"/>
        </authorList>
    </citation>
    <scope>IDENTIFICATION</scope>
    <source>
        <tissue evidence="13">Muscle</tissue>
    </source>
</reference>
<evidence type="ECO:0000256" key="5">
    <source>
        <dbReference type="ARBA" id="ARBA00051243"/>
    </source>
</evidence>
<keyword evidence="7" id="KW-0067">ATP-binding</keyword>
<evidence type="ECO:0000313" key="12">
    <source>
        <dbReference type="Proteomes" id="UP000694941"/>
    </source>
</evidence>
<dbReference type="PANTHER" id="PTHR24416">
    <property type="entry name" value="TYROSINE-PROTEIN KINASE RECEPTOR"/>
    <property type="match status" value="1"/>
</dbReference>
<dbReference type="InterPro" id="IPR001245">
    <property type="entry name" value="Ser-Thr/Tyr_kinase_cat_dom"/>
</dbReference>
<dbReference type="PROSITE" id="PS50011">
    <property type="entry name" value="PROTEIN_KINASE_DOM"/>
    <property type="match status" value="1"/>
</dbReference>
<dbReference type="SMART" id="SM00219">
    <property type="entry name" value="TyrKc"/>
    <property type="match status" value="1"/>
</dbReference>
<comment type="subcellular location">
    <subcellularLocation>
        <location evidence="1">Membrane</location>
        <topology evidence="1">Single-pass membrane protein</topology>
    </subcellularLocation>
</comment>
<evidence type="ECO:0000256" key="7">
    <source>
        <dbReference type="PROSITE-ProRule" id="PRU10141"/>
    </source>
</evidence>
<evidence type="ECO:0000256" key="2">
    <source>
        <dbReference type="ARBA" id="ARBA00022737"/>
    </source>
</evidence>
<dbReference type="InterPro" id="IPR020635">
    <property type="entry name" value="Tyr_kinase_cat_dom"/>
</dbReference>
<sequence length="1114" mass="125120">MDLMQRGAIVAVLIIQGTCLMFPRRNVSLILPVSYPTGVSFYQLFTILTDNAGIARGKTVSYQINSVILQGKEGIEHPRNDIFTVNSSTGHLSLAKLLEPQAEYLETNFTIRIQATEKNVSGFFSFVLSGRVVNTNELCQPSIRFCFLTSHADYDVPESFTPNVIFDQVRPQTLAYMCSSLETHYSVSKGQKIVAVDREKGLLSFRASLDADQKANEKIEIRCSVRNNNGIPLSETFYLSGRIHVLDVNDNAPYMPKNVNSLIEVDANEIEDEGTDFKFQFNVFDKDSAQVNDIQARIENDPLRFFRARIAEVYDRAMKNETFVVILVRTVKQLAFSGPDYNFSVIIEDRGLLKKNNKVIYNVHVYNKTSAIICSATVSRLATIYSRVLQPMPVKPSDHWSFYLTSEKEDIFEVTPRTGIIYVADTKHLNILEEEEIRLNLSWNQKKTKEKNSVIILINVTDKGQKHKFNDCDFCAKNGEKDMCLASCGIGTARGQCLWRENHYGSSPTTMYATCSPDLNICPDGICDELEKINNHICPQDCSENLEGGFALSNNNKTGIETAVGTCTCLTPEICSCWPDREIKDSKITNGSRFLKSSDHIRQQKQDISSKEADTSNDVGTEMENQDNSYFVSGDDDTTTCGEGCIALIFLALCSAVVLCALLILIPRVRKYRKNKTKHKYVGSRMSLSVVPSDYVDERSSSMHDPQQTTSETSTGSSSKTSGDAQWEFPRDRLILEETLGEGEFGKVMRAQAWSINGQEVYSTVAVKMLKGDGSFSEQQDLLSEFNMLKEVCHPNVIKLLGACTQKGGPLYVIVEYAQFGSLRSYLRKIRSLGFECNDVSVAQVGNPMYLSDGGDICRHDDVQLTRRDLISFAWQIAKGMAYLSDMKLIHRDLATRNVLLATGNVVKISDFGLSRDVYEGDTYLKKSKGRVPVKWMAIESLEDQIYTSKSDVWSFGVVLWEIVTLGASPYPGISPERLYQLLKAGYRMEQPETCSDQLYRIMVMCWRDNPRNRPSFKELVHRFDRMLQDTTEYLDLSPIQNENDSTTLWTEDEHLAPLATSSVEKPGGRTMQYSNVCQSHAADEPFSMSASQESEAIELISKPSDNVVSEATV</sequence>
<feature type="region of interest" description="Disordered" evidence="8">
    <location>
        <begin position="696"/>
        <end position="726"/>
    </location>
</feature>
<feature type="region of interest" description="Disordered" evidence="8">
    <location>
        <begin position="597"/>
        <end position="631"/>
    </location>
</feature>
<evidence type="ECO:0000256" key="4">
    <source>
        <dbReference type="ARBA" id="ARBA00023136"/>
    </source>
</evidence>
<keyword evidence="3 6" id="KW-0106">Calcium</keyword>
<dbReference type="InterPro" id="IPR015919">
    <property type="entry name" value="Cadherin-like_sf"/>
</dbReference>
<dbReference type="GeneID" id="106468581"/>
<feature type="binding site" evidence="7">
    <location>
        <position position="768"/>
    </location>
    <ligand>
        <name>ATP</name>
        <dbReference type="ChEBI" id="CHEBI:30616"/>
    </ligand>
</feature>
<dbReference type="Pfam" id="PF22540">
    <property type="entry name" value="RET_CRD"/>
    <property type="match status" value="1"/>
</dbReference>
<evidence type="ECO:0000259" key="10">
    <source>
        <dbReference type="PROSITE" id="PS50011"/>
    </source>
</evidence>
<dbReference type="InterPro" id="IPR011009">
    <property type="entry name" value="Kinase-like_dom_sf"/>
</dbReference>
<dbReference type="PANTHER" id="PTHR24416:SF617">
    <property type="entry name" value="RET ONCOGENE, ISOFORM A"/>
    <property type="match status" value="1"/>
</dbReference>
<accession>A0ABM1T9S3</accession>
<dbReference type="Gene3D" id="3.30.200.20">
    <property type="entry name" value="Phosphorylase Kinase, domain 1"/>
    <property type="match status" value="1"/>
</dbReference>
<dbReference type="InterPro" id="IPR020894">
    <property type="entry name" value="Cadherin_CS"/>
</dbReference>
<feature type="compositionally biased region" description="Basic and acidic residues" evidence="8">
    <location>
        <begin position="597"/>
        <end position="614"/>
    </location>
</feature>
<dbReference type="CDD" id="cd11304">
    <property type="entry name" value="Cadherin_repeat"/>
    <property type="match status" value="1"/>
</dbReference>
<keyword evidence="2" id="KW-0677">Repeat</keyword>
<dbReference type="InterPro" id="IPR000719">
    <property type="entry name" value="Prot_kinase_dom"/>
</dbReference>
<keyword evidence="9" id="KW-0812">Transmembrane</keyword>
<feature type="compositionally biased region" description="Low complexity" evidence="8">
    <location>
        <begin position="709"/>
        <end position="722"/>
    </location>
</feature>